<dbReference type="PROSITE" id="PS01295">
    <property type="entry name" value="ISPD"/>
    <property type="match status" value="1"/>
</dbReference>
<keyword evidence="2 3" id="KW-0548">Nucleotidyltransferase</keyword>
<dbReference type="PANTHER" id="PTHR32125">
    <property type="entry name" value="2-C-METHYL-D-ERYTHRITOL 4-PHOSPHATE CYTIDYLYLTRANSFERASE, CHLOROPLASTIC"/>
    <property type="match status" value="1"/>
</dbReference>
<sequence>MTGQPTPPRAALVLLAAGTGSRTGHRTNKVFLPLAGRRVFVWTLDATAHDPGIGPVVLVVRADEVEAAQAVLAREAPGRDVRVVVGGASRHASEWSAVQELLPSIEQGEVDVVLIHDAARPLSGPRLFRDVADAARRHGGAVPGRRQPGLLHRDGLAVRAGEAVGVQTPQGFTARELVGAYRAAAEAGFEGSDTAASIERFAPQVRICNVPGSSTNIKITYAEDLFLAEALLARSSFDVRRLGPGAAGGS</sequence>
<dbReference type="CDD" id="cd02516">
    <property type="entry name" value="CDP-ME_synthetase"/>
    <property type="match status" value="1"/>
</dbReference>
<dbReference type="InterPro" id="IPR018294">
    <property type="entry name" value="ISPD_synthase_CS"/>
</dbReference>
<dbReference type="PANTHER" id="PTHR32125:SF4">
    <property type="entry name" value="2-C-METHYL-D-ERYTHRITOL 4-PHOSPHATE CYTIDYLYLTRANSFERASE, CHLOROPLASTIC"/>
    <property type="match status" value="1"/>
</dbReference>
<dbReference type="Proteomes" id="UP000199088">
    <property type="component" value="Unassembled WGS sequence"/>
</dbReference>
<dbReference type="Pfam" id="PF01128">
    <property type="entry name" value="IspD"/>
    <property type="match status" value="1"/>
</dbReference>
<dbReference type="EMBL" id="FNIR01000005">
    <property type="protein sequence ID" value="SDO45525.1"/>
    <property type="molecule type" value="Genomic_DNA"/>
</dbReference>
<dbReference type="STRING" id="1052260.SAMN05660199_02033"/>
<proteinExistence type="predicted"/>
<dbReference type="InterPro" id="IPR034683">
    <property type="entry name" value="IspD/TarI"/>
</dbReference>
<accession>A0A1H0JNZ5</accession>
<evidence type="ECO:0000313" key="3">
    <source>
        <dbReference type="EMBL" id="SDO45525.1"/>
    </source>
</evidence>
<gene>
    <name evidence="3" type="ORF">SAMN05660199_02033</name>
</gene>
<evidence type="ECO:0000256" key="2">
    <source>
        <dbReference type="ARBA" id="ARBA00022695"/>
    </source>
</evidence>
<evidence type="ECO:0000256" key="1">
    <source>
        <dbReference type="ARBA" id="ARBA00022679"/>
    </source>
</evidence>
<dbReference type="RefSeq" id="WP_091244140.1">
    <property type="nucleotide sequence ID" value="NZ_FNIR01000005.1"/>
</dbReference>
<dbReference type="InterPro" id="IPR050088">
    <property type="entry name" value="IspD/TarI_cytidylyltransf_bact"/>
</dbReference>
<protein>
    <submittedName>
        <fullName evidence="3">2-C-methyl-D-erythritol 4-phosphate cytidylyltransferase</fullName>
    </submittedName>
</protein>
<dbReference type="GO" id="GO:0008299">
    <property type="term" value="P:isoprenoid biosynthetic process"/>
    <property type="evidence" value="ECO:0007669"/>
    <property type="project" value="InterPro"/>
</dbReference>
<dbReference type="SUPFAM" id="SSF53448">
    <property type="entry name" value="Nucleotide-diphospho-sugar transferases"/>
    <property type="match status" value="1"/>
</dbReference>
<name>A0A1H0JNZ5_9ACTN</name>
<dbReference type="GO" id="GO:0050518">
    <property type="term" value="F:2-C-methyl-D-erythritol 4-phosphate cytidylyltransferase activity"/>
    <property type="evidence" value="ECO:0007669"/>
    <property type="project" value="TreeGrafter"/>
</dbReference>
<dbReference type="OrthoDB" id="9802561at2"/>
<keyword evidence="1 3" id="KW-0808">Transferase</keyword>
<dbReference type="AlphaFoldDB" id="A0A1H0JNZ5"/>
<dbReference type="Gene3D" id="3.90.550.10">
    <property type="entry name" value="Spore Coat Polysaccharide Biosynthesis Protein SpsA, Chain A"/>
    <property type="match status" value="1"/>
</dbReference>
<organism evidence="3 4">
    <name type="scientific">Klenkia soli</name>
    <dbReference type="NCBI Taxonomy" id="1052260"/>
    <lineage>
        <taxon>Bacteria</taxon>
        <taxon>Bacillati</taxon>
        <taxon>Actinomycetota</taxon>
        <taxon>Actinomycetes</taxon>
        <taxon>Geodermatophilales</taxon>
        <taxon>Geodermatophilaceae</taxon>
        <taxon>Klenkia</taxon>
    </lineage>
</organism>
<dbReference type="InterPro" id="IPR029044">
    <property type="entry name" value="Nucleotide-diphossugar_trans"/>
</dbReference>
<keyword evidence="4" id="KW-1185">Reference proteome</keyword>
<evidence type="ECO:0000313" key="4">
    <source>
        <dbReference type="Proteomes" id="UP000199088"/>
    </source>
</evidence>
<reference evidence="4" key="1">
    <citation type="submission" date="2016-10" db="EMBL/GenBank/DDBJ databases">
        <authorList>
            <person name="Varghese N."/>
            <person name="Submissions S."/>
        </authorList>
    </citation>
    <scope>NUCLEOTIDE SEQUENCE [LARGE SCALE GENOMIC DNA]</scope>
    <source>
        <strain evidence="4">DSM 45843</strain>
    </source>
</reference>